<reference evidence="2 3" key="1">
    <citation type="journal article" date="2019" name="Microbiol. Resour. Announc.">
        <title>The Genome Sequence of the Halobacterium salinarum Type Strain Is Closely Related to That of Laboratory Strains NRC-1 and R1.</title>
        <authorList>
            <person name="Pfeiffer F."/>
            <person name="Marchfelder A."/>
            <person name="Habermann B."/>
            <person name="Dyall-Smith M.L."/>
        </authorList>
    </citation>
    <scope>NUCLEOTIDE SEQUENCE [LARGE SCALE GENOMIC DNA]</scope>
    <source>
        <strain evidence="3">ATCC 33171 / DSM 3754 / JCM 8978 / NBRC 102687 / NCIMB 764 / 91-R6</strain>
        <plasmid evidence="3">phsal1</plasmid>
    </source>
</reference>
<keyword evidence="1" id="KW-0812">Transmembrane</keyword>
<evidence type="ECO:0000256" key="1">
    <source>
        <dbReference type="SAM" id="Phobius"/>
    </source>
</evidence>
<feature type="transmembrane region" description="Helical" evidence="1">
    <location>
        <begin position="51"/>
        <end position="71"/>
    </location>
</feature>
<geneLocation type="plasmid" evidence="3">
    <name>phsal1</name>
</geneLocation>
<sequence>MVKNTLTDVRNELEEDLRRPLLGYTLLGLTTGISVLATGELLSAAAVPESVVVAGVLLIAGAVPTFTWYVLRKLGL</sequence>
<accession>A0A4D6GX59</accession>
<evidence type="ECO:0000313" key="3">
    <source>
        <dbReference type="Proteomes" id="UP000296216"/>
    </source>
</evidence>
<gene>
    <name evidence="2" type="ORF">HBSAL_12525</name>
</gene>
<name>A0A4D6GX59_HALS9</name>
<keyword evidence="2" id="KW-0614">Plasmid</keyword>
<proteinExistence type="predicted"/>
<feature type="transmembrane region" description="Helical" evidence="1">
    <location>
        <begin position="21"/>
        <end position="39"/>
    </location>
</feature>
<dbReference type="EMBL" id="CP038632">
    <property type="protein sequence ID" value="QCC46081.1"/>
    <property type="molecule type" value="Genomic_DNA"/>
</dbReference>
<dbReference type="Proteomes" id="UP000296216">
    <property type="component" value="Plasmid pHSAL1"/>
</dbReference>
<keyword evidence="1" id="KW-0472">Membrane</keyword>
<dbReference type="RefSeq" id="WP_010904166.1">
    <property type="nucleotide sequence ID" value="NZ_VRYN01000006.1"/>
</dbReference>
<dbReference type="AlphaFoldDB" id="A0A4D6GX59"/>
<evidence type="ECO:0000313" key="2">
    <source>
        <dbReference type="EMBL" id="QCC46081.1"/>
    </source>
</evidence>
<organism evidence="2 3">
    <name type="scientific">Halobacterium salinarum (strain ATCC 33171 / DSM 3754 / JCM 8978 / NBRC 102687 / NCIMB 764 / 91-R6)</name>
    <dbReference type="NCBI Taxonomy" id="2597657"/>
    <lineage>
        <taxon>Archaea</taxon>
        <taxon>Methanobacteriati</taxon>
        <taxon>Methanobacteriota</taxon>
        <taxon>Stenosarchaea group</taxon>
        <taxon>Halobacteria</taxon>
        <taxon>Halobacteriales</taxon>
        <taxon>Halobacteriaceae</taxon>
        <taxon>Halobacterium</taxon>
    </lineage>
</organism>
<keyword evidence="1" id="KW-1133">Transmembrane helix</keyword>
<protein>
    <submittedName>
        <fullName evidence="2">Uncharacterized protein</fullName>
    </submittedName>
</protein>
<dbReference type="GeneID" id="69042469"/>